<comment type="subcellular location">
    <subcellularLocation>
        <location evidence="1">Cell membrane</location>
        <topology evidence="1">Multi-pass membrane protein</topology>
    </subcellularLocation>
</comment>
<keyword evidence="10" id="KW-1185">Reference proteome</keyword>
<keyword evidence="3" id="KW-1003">Cell membrane</keyword>
<feature type="transmembrane region" description="Helical" evidence="7">
    <location>
        <begin position="54"/>
        <end position="72"/>
    </location>
</feature>
<protein>
    <submittedName>
        <fullName evidence="9">DUF421 domain-containing protein</fullName>
    </submittedName>
</protein>
<organism evidence="9 10">
    <name type="scientific">Mucilaginibacter aquatilis</name>
    <dbReference type="NCBI Taxonomy" id="1517760"/>
    <lineage>
        <taxon>Bacteria</taxon>
        <taxon>Pseudomonadati</taxon>
        <taxon>Bacteroidota</taxon>
        <taxon>Sphingobacteriia</taxon>
        <taxon>Sphingobacteriales</taxon>
        <taxon>Sphingobacteriaceae</taxon>
        <taxon>Mucilaginibacter</taxon>
    </lineage>
</organism>
<evidence type="ECO:0000313" key="9">
    <source>
        <dbReference type="EMBL" id="MVN91626.1"/>
    </source>
</evidence>
<gene>
    <name evidence="9" type="ORF">GO816_10870</name>
</gene>
<dbReference type="PANTHER" id="PTHR34582:SF6">
    <property type="entry name" value="UPF0702 TRANSMEMBRANE PROTEIN YCAP"/>
    <property type="match status" value="1"/>
</dbReference>
<dbReference type="RefSeq" id="WP_157541923.1">
    <property type="nucleotide sequence ID" value="NZ_WQLA01000003.1"/>
</dbReference>
<keyword evidence="6 7" id="KW-0472">Membrane</keyword>
<evidence type="ECO:0000256" key="2">
    <source>
        <dbReference type="ARBA" id="ARBA00006448"/>
    </source>
</evidence>
<proteinExistence type="inferred from homology"/>
<feature type="domain" description="YetF C-terminal" evidence="8">
    <location>
        <begin position="103"/>
        <end position="173"/>
    </location>
</feature>
<feature type="transmembrane region" description="Helical" evidence="7">
    <location>
        <begin position="22"/>
        <end position="42"/>
    </location>
</feature>
<evidence type="ECO:0000256" key="4">
    <source>
        <dbReference type="ARBA" id="ARBA00022692"/>
    </source>
</evidence>
<feature type="transmembrane region" description="Helical" evidence="7">
    <location>
        <begin position="78"/>
        <end position="102"/>
    </location>
</feature>
<evidence type="ECO:0000256" key="3">
    <source>
        <dbReference type="ARBA" id="ARBA00022475"/>
    </source>
</evidence>
<dbReference type="Pfam" id="PF04239">
    <property type="entry name" value="DUF421"/>
    <property type="match status" value="1"/>
</dbReference>
<comment type="similarity">
    <text evidence="2">Belongs to the UPF0702 family.</text>
</comment>
<comment type="caution">
    <text evidence="9">The sequence shown here is derived from an EMBL/GenBank/DDBJ whole genome shotgun (WGS) entry which is preliminary data.</text>
</comment>
<evidence type="ECO:0000256" key="7">
    <source>
        <dbReference type="SAM" id="Phobius"/>
    </source>
</evidence>
<evidence type="ECO:0000256" key="1">
    <source>
        <dbReference type="ARBA" id="ARBA00004651"/>
    </source>
</evidence>
<evidence type="ECO:0000313" key="10">
    <source>
        <dbReference type="Proteomes" id="UP000434850"/>
    </source>
</evidence>
<dbReference type="GO" id="GO:0005886">
    <property type="term" value="C:plasma membrane"/>
    <property type="evidence" value="ECO:0007669"/>
    <property type="project" value="UniProtKB-SubCell"/>
</dbReference>
<keyword evidence="4 7" id="KW-0812">Transmembrane</keyword>
<dbReference type="OrthoDB" id="6538282at2"/>
<keyword evidence="5 7" id="KW-1133">Transmembrane helix</keyword>
<dbReference type="InterPro" id="IPR007353">
    <property type="entry name" value="DUF421"/>
</dbReference>
<dbReference type="Proteomes" id="UP000434850">
    <property type="component" value="Unassembled WGS sequence"/>
</dbReference>
<dbReference type="Gene3D" id="3.30.240.20">
    <property type="entry name" value="bsu07140 like domains"/>
    <property type="match status" value="1"/>
</dbReference>
<reference evidence="9 10" key="1">
    <citation type="submission" date="2019-12" db="EMBL/GenBank/DDBJ databases">
        <title>Mucilaginibacter sp. HME9299 genome sequencing and assembly.</title>
        <authorList>
            <person name="Kang H."/>
            <person name="Kim H."/>
            <person name="Joh K."/>
        </authorList>
    </citation>
    <scope>NUCLEOTIDE SEQUENCE [LARGE SCALE GENOMIC DNA]</scope>
    <source>
        <strain evidence="9 10">HME9299</strain>
    </source>
</reference>
<accession>A0A6I4IDG5</accession>
<name>A0A6I4IDG5_9SPHI</name>
<dbReference type="EMBL" id="WQLA01000003">
    <property type="protein sequence ID" value="MVN91626.1"/>
    <property type="molecule type" value="Genomic_DNA"/>
</dbReference>
<sequence length="233" mass="26174">MKKEEIHLEDIQRILFGEAPPIFLLEVFIRTVLTYIILLFVIRWLGKRMSGQVTIMEMAVMLTLGAIVSTPMQVPERGILQGVILLLCAVGFQRGISLLAFYNHKFENFTQGKPSMLVKDGVMQLEQMQEDRISRQQLFAELRKENIHNLGAVERVYLEASGLISVFKAPKPKMGLMTLPPDDKEILEALGSEHKSNNGEVVLMACLNCGMVKPQSTDGSCHDCGKDNWINAK</sequence>
<dbReference type="PANTHER" id="PTHR34582">
    <property type="entry name" value="UPF0702 TRANSMEMBRANE PROTEIN YCAP"/>
    <property type="match status" value="1"/>
</dbReference>
<evidence type="ECO:0000259" key="8">
    <source>
        <dbReference type="Pfam" id="PF04239"/>
    </source>
</evidence>
<dbReference type="InterPro" id="IPR023090">
    <property type="entry name" value="UPF0702_alpha/beta_dom_sf"/>
</dbReference>
<dbReference type="AlphaFoldDB" id="A0A6I4IDG5"/>
<evidence type="ECO:0000256" key="6">
    <source>
        <dbReference type="ARBA" id="ARBA00023136"/>
    </source>
</evidence>
<evidence type="ECO:0000256" key="5">
    <source>
        <dbReference type="ARBA" id="ARBA00022989"/>
    </source>
</evidence>